<gene>
    <name evidence="1" type="ORF">LCGC14_2465160</name>
</gene>
<protein>
    <submittedName>
        <fullName evidence="1">Uncharacterized protein</fullName>
    </submittedName>
</protein>
<organism evidence="1">
    <name type="scientific">marine sediment metagenome</name>
    <dbReference type="NCBI Taxonomy" id="412755"/>
    <lineage>
        <taxon>unclassified sequences</taxon>
        <taxon>metagenomes</taxon>
        <taxon>ecological metagenomes</taxon>
    </lineage>
</organism>
<sequence length="66" mass="7980">MYSIYAVAGFAIYYDPVFKQNRKFYLHKTVRAISEREAKLKHELNIRYEFPFTKSEIKKVKITKCE</sequence>
<comment type="caution">
    <text evidence="1">The sequence shown here is derived from an EMBL/GenBank/DDBJ whole genome shotgun (WGS) entry which is preliminary data.</text>
</comment>
<dbReference type="EMBL" id="LAZR01038479">
    <property type="protein sequence ID" value="KKL19463.1"/>
    <property type="molecule type" value="Genomic_DNA"/>
</dbReference>
<dbReference type="AlphaFoldDB" id="A0A0F9E5X7"/>
<name>A0A0F9E5X7_9ZZZZ</name>
<proteinExistence type="predicted"/>
<feature type="non-terminal residue" evidence="1">
    <location>
        <position position="66"/>
    </location>
</feature>
<accession>A0A0F9E5X7</accession>
<evidence type="ECO:0000313" key="1">
    <source>
        <dbReference type="EMBL" id="KKL19463.1"/>
    </source>
</evidence>
<reference evidence="1" key="1">
    <citation type="journal article" date="2015" name="Nature">
        <title>Complex archaea that bridge the gap between prokaryotes and eukaryotes.</title>
        <authorList>
            <person name="Spang A."/>
            <person name="Saw J.H."/>
            <person name="Jorgensen S.L."/>
            <person name="Zaremba-Niedzwiedzka K."/>
            <person name="Martijn J."/>
            <person name="Lind A.E."/>
            <person name="van Eijk R."/>
            <person name="Schleper C."/>
            <person name="Guy L."/>
            <person name="Ettema T.J."/>
        </authorList>
    </citation>
    <scope>NUCLEOTIDE SEQUENCE</scope>
</reference>